<dbReference type="PRINTS" id="PR01210">
    <property type="entry name" value="GGTRANSPTASE"/>
</dbReference>
<proteinExistence type="predicted"/>
<dbReference type="InterPro" id="IPR043137">
    <property type="entry name" value="GGT_ssub_C"/>
</dbReference>
<accession>A0A1J5S2B0</accession>
<keyword evidence="1" id="KW-0808">Transferase</keyword>
<evidence type="ECO:0000313" key="1">
    <source>
        <dbReference type="EMBL" id="OIQ94485.1"/>
    </source>
</evidence>
<dbReference type="InterPro" id="IPR052896">
    <property type="entry name" value="GGT-like_enzyme"/>
</dbReference>
<reference evidence="1" key="1">
    <citation type="submission" date="2016-10" db="EMBL/GenBank/DDBJ databases">
        <title>Sequence of Gallionella enrichment culture.</title>
        <authorList>
            <person name="Poehlein A."/>
            <person name="Muehling M."/>
            <person name="Daniel R."/>
        </authorList>
    </citation>
    <scope>NUCLEOTIDE SEQUENCE</scope>
</reference>
<dbReference type="PANTHER" id="PTHR43881">
    <property type="entry name" value="GAMMA-GLUTAMYLTRANSPEPTIDASE (AFU_ORTHOLOGUE AFUA_4G13580)"/>
    <property type="match status" value="1"/>
</dbReference>
<dbReference type="PANTHER" id="PTHR43881:SF5">
    <property type="entry name" value="GAMMA-GLUTAMYLTRANSPEPTIDASE"/>
    <property type="match status" value="1"/>
</dbReference>
<comment type="caution">
    <text evidence="1">The sequence shown here is derived from an EMBL/GenBank/DDBJ whole genome shotgun (WGS) entry which is preliminary data.</text>
</comment>
<dbReference type="InterPro" id="IPR029055">
    <property type="entry name" value="Ntn_hydrolases_N"/>
</dbReference>
<dbReference type="Gene3D" id="3.60.20.40">
    <property type="match status" value="1"/>
</dbReference>
<keyword evidence="1" id="KW-0378">Hydrolase</keyword>
<dbReference type="Pfam" id="PF01019">
    <property type="entry name" value="G_glu_transpept"/>
    <property type="match status" value="1"/>
</dbReference>
<name>A0A1J5S2B0_9ZZZZ</name>
<gene>
    <name evidence="1" type="primary">ywrD_6</name>
    <name evidence="1" type="ORF">GALL_235350</name>
</gene>
<dbReference type="GO" id="GO:0103068">
    <property type="term" value="F:leukotriene C4 gamma-glutamyl transferase activity"/>
    <property type="evidence" value="ECO:0007669"/>
    <property type="project" value="UniProtKB-EC"/>
</dbReference>
<dbReference type="AlphaFoldDB" id="A0A1J5S2B0"/>
<dbReference type="EC" id="2.3.2.2" evidence="1"/>
<dbReference type="EMBL" id="MLJW01000185">
    <property type="protein sequence ID" value="OIQ94485.1"/>
    <property type="molecule type" value="Genomic_DNA"/>
</dbReference>
<dbReference type="GO" id="GO:0036374">
    <property type="term" value="F:glutathione hydrolase activity"/>
    <property type="evidence" value="ECO:0007669"/>
    <property type="project" value="UniProtKB-EC"/>
</dbReference>
<dbReference type="EC" id="3.4.19.13" evidence="1"/>
<dbReference type="SUPFAM" id="SSF56235">
    <property type="entry name" value="N-terminal nucleophile aminohydrolases (Ntn hydrolases)"/>
    <property type="match status" value="1"/>
</dbReference>
<protein>
    <submittedName>
        <fullName evidence="1">Putative gamma-glutamyltransferase YwrD</fullName>
        <ecNumber evidence="1">2.3.2.2</ecNumber>
        <ecNumber evidence="1">3.4.19.13</ecNumber>
    </submittedName>
</protein>
<organism evidence="1">
    <name type="scientific">mine drainage metagenome</name>
    <dbReference type="NCBI Taxonomy" id="410659"/>
    <lineage>
        <taxon>unclassified sequences</taxon>
        <taxon>metagenomes</taxon>
        <taxon>ecological metagenomes</taxon>
    </lineage>
</organism>
<dbReference type="Gene3D" id="1.10.246.130">
    <property type="match status" value="1"/>
</dbReference>
<dbReference type="InterPro" id="IPR043138">
    <property type="entry name" value="GGT_lsub"/>
</dbReference>
<sequence>MLYTPMATRGMVSAPNHLAAQAGLAVLREGGNAIEAAIAAAATCGVVYPHTCGLGGDGFWLIAEPGKAPISIDASGAAGSAARAELYQSRGLSAIPATGPLAAATVAGAVSGWQAALEISGRWGGALPLTRLFADAIHHAAHGFPVTRYQADCASRLGETLAAPYAGFATGQLMRLPGLATLLERLAKSGLDDFYRGAVGHHLGAELARAGSPLGSEDLARHRSVRRRPLSLPLKDATAYNLPPPTQGLAALMILGLFERLDVAQAEGFAHIHGIVEATKQAFIVRNAHVTDPAYMTIHSTTYLSETLLDRLAESIAPRRALPWRRDAQDGDTAWIGVIDGQGRAVSCIHSLAAPFGAAQAVGEFGLLWHNRAASFSLNEAGQNFLKPGRKPFSTLCPSLTRFRDGRLLVHGSMGADGQPQTLAAIYSRYAQFGQSLQDAVTAPRWRLGAGRGEAASDLKMESRFDPSLIRALREAGHDVTLVDAFDHQMGHAGAVLRHDNGLLEGAFDPRSDGAVAGF</sequence>
<keyword evidence="1" id="KW-0012">Acyltransferase</keyword>